<dbReference type="AlphaFoldDB" id="A0A0R3PT16"/>
<dbReference type="OrthoDB" id="5836124at2759"/>
<organism evidence="3">
    <name type="scientific">Angiostrongylus costaricensis</name>
    <name type="common">Nematode worm</name>
    <dbReference type="NCBI Taxonomy" id="334426"/>
    <lineage>
        <taxon>Eukaryota</taxon>
        <taxon>Metazoa</taxon>
        <taxon>Ecdysozoa</taxon>
        <taxon>Nematoda</taxon>
        <taxon>Chromadorea</taxon>
        <taxon>Rhabditida</taxon>
        <taxon>Rhabditina</taxon>
        <taxon>Rhabditomorpha</taxon>
        <taxon>Strongyloidea</taxon>
        <taxon>Metastrongylidae</taxon>
        <taxon>Angiostrongylus</taxon>
    </lineage>
</organism>
<dbReference type="EMBL" id="UYYA01004214">
    <property type="protein sequence ID" value="VDM60443.1"/>
    <property type="molecule type" value="Genomic_DNA"/>
</dbReference>
<sequence length="140" mass="15823">MNGWQVTEILIGCLLSALFLALVLVVVQCLASCFDNWRSNRLKADPERLPDDYVNEIKQLLDRHKTIMNECDFLNDHVDEKTVTTGDNLQDCRFSQMAFGVCSSDKIVDGSRRRSWSGLNDSLFDPVQLPLSLDPSVQTT</sequence>
<reference evidence="1 2" key="2">
    <citation type="submission" date="2018-11" db="EMBL/GenBank/DDBJ databases">
        <authorList>
            <consortium name="Pathogen Informatics"/>
        </authorList>
    </citation>
    <scope>NUCLEOTIDE SEQUENCE [LARGE SCALE GENOMIC DNA]</scope>
    <source>
        <strain evidence="1 2">Costa Rica</strain>
    </source>
</reference>
<dbReference type="Proteomes" id="UP000267027">
    <property type="component" value="Unassembled WGS sequence"/>
</dbReference>
<reference evidence="3" key="1">
    <citation type="submission" date="2017-02" db="UniProtKB">
        <authorList>
            <consortium name="WormBaseParasite"/>
        </authorList>
    </citation>
    <scope>IDENTIFICATION</scope>
</reference>
<name>A0A0R3PT16_ANGCS</name>
<dbReference type="OMA" id="CDYDCVV"/>
<protein>
    <submittedName>
        <fullName evidence="3">Secreted protein</fullName>
    </submittedName>
</protein>
<keyword evidence="2" id="KW-1185">Reference proteome</keyword>
<gene>
    <name evidence="1" type="ORF">ACOC_LOCUS8858</name>
</gene>
<proteinExistence type="predicted"/>
<evidence type="ECO:0000313" key="2">
    <source>
        <dbReference type="Proteomes" id="UP000267027"/>
    </source>
</evidence>
<evidence type="ECO:0000313" key="1">
    <source>
        <dbReference type="EMBL" id="VDM60443.1"/>
    </source>
</evidence>
<evidence type="ECO:0000313" key="3">
    <source>
        <dbReference type="WBParaSite" id="ACOC_0000885701-mRNA-1"/>
    </source>
</evidence>
<accession>A0A0R3PT16</accession>
<dbReference type="WBParaSite" id="ACOC_0000885701-mRNA-1">
    <property type="protein sequence ID" value="ACOC_0000885701-mRNA-1"/>
    <property type="gene ID" value="ACOC_0000885701"/>
</dbReference>